<keyword evidence="8" id="KW-1185">Reference proteome</keyword>
<dbReference type="PANTHER" id="PTHR13931:SF2">
    <property type="entry name" value="UBIQUITIN CONJUGATION FACTOR E4 B"/>
    <property type="match status" value="1"/>
</dbReference>
<comment type="caution">
    <text evidence="7">The sequence shown here is derived from an EMBL/GenBank/DDBJ whole genome shotgun (WGS) entry which is preliminary data.</text>
</comment>
<name>A0A8K0P0D3_LADFU</name>
<dbReference type="InterPro" id="IPR019474">
    <property type="entry name" value="Ub_conjug_fac_E4_core"/>
</dbReference>
<dbReference type="GO" id="GO:0005634">
    <property type="term" value="C:nucleus"/>
    <property type="evidence" value="ECO:0007669"/>
    <property type="project" value="UniProtKB-SubCell"/>
</dbReference>
<dbReference type="EMBL" id="KZ308370">
    <property type="protein sequence ID" value="KAG8228382.1"/>
    <property type="molecule type" value="Genomic_DNA"/>
</dbReference>
<keyword evidence="5" id="KW-0539">Nucleus</keyword>
<sequence>MMMNDTTFLLDESIEALKRVHEEQAMMDSEGWHNQPLEIIQNRQRQLSNDERQL</sequence>
<dbReference type="AlphaFoldDB" id="A0A8K0P0D3"/>
<dbReference type="Pfam" id="PF10408">
    <property type="entry name" value="Ufd2P_core"/>
    <property type="match status" value="1"/>
</dbReference>
<reference evidence="7" key="1">
    <citation type="submission" date="2013-04" db="EMBL/GenBank/DDBJ databases">
        <authorList>
            <person name="Qu J."/>
            <person name="Murali S.C."/>
            <person name="Bandaranaike D."/>
            <person name="Bellair M."/>
            <person name="Blankenburg K."/>
            <person name="Chao H."/>
            <person name="Dinh H."/>
            <person name="Doddapaneni H."/>
            <person name="Downs B."/>
            <person name="Dugan-Rocha S."/>
            <person name="Elkadiri S."/>
            <person name="Gnanaolivu R.D."/>
            <person name="Hernandez B."/>
            <person name="Javaid M."/>
            <person name="Jayaseelan J.C."/>
            <person name="Lee S."/>
            <person name="Li M."/>
            <person name="Ming W."/>
            <person name="Munidasa M."/>
            <person name="Muniz J."/>
            <person name="Nguyen L."/>
            <person name="Ongeri F."/>
            <person name="Osuji N."/>
            <person name="Pu L.-L."/>
            <person name="Puazo M."/>
            <person name="Qu C."/>
            <person name="Quiroz J."/>
            <person name="Raj R."/>
            <person name="Weissenberger G."/>
            <person name="Xin Y."/>
            <person name="Zou X."/>
            <person name="Han Y."/>
            <person name="Richards S."/>
            <person name="Worley K."/>
            <person name="Muzny D."/>
            <person name="Gibbs R."/>
        </authorList>
    </citation>
    <scope>NUCLEOTIDE SEQUENCE</scope>
    <source>
        <strain evidence="7">Sampled in the wild</strain>
    </source>
</reference>
<comment type="subcellular location">
    <subcellularLocation>
        <location evidence="1">Nucleus</location>
    </subcellularLocation>
</comment>
<dbReference type="Proteomes" id="UP000792457">
    <property type="component" value="Unassembled WGS sequence"/>
</dbReference>
<dbReference type="PANTHER" id="PTHR13931">
    <property type="entry name" value="UBIQUITINATION FACTOR E4"/>
    <property type="match status" value="1"/>
</dbReference>
<keyword evidence="4" id="KW-0833">Ubl conjugation pathway</keyword>
<evidence type="ECO:0000256" key="4">
    <source>
        <dbReference type="ARBA" id="ARBA00022786"/>
    </source>
</evidence>
<feature type="domain" description="Ubiquitin conjugation factor E4 core" evidence="6">
    <location>
        <begin position="1"/>
        <end position="53"/>
    </location>
</feature>
<evidence type="ECO:0000313" key="8">
    <source>
        <dbReference type="Proteomes" id="UP000792457"/>
    </source>
</evidence>
<evidence type="ECO:0000256" key="2">
    <source>
        <dbReference type="ARBA" id="ARBA00004906"/>
    </source>
</evidence>
<gene>
    <name evidence="7" type="ORF">J437_LFUL008231</name>
</gene>
<proteinExistence type="predicted"/>
<dbReference type="GO" id="GO:0000209">
    <property type="term" value="P:protein polyubiquitination"/>
    <property type="evidence" value="ECO:0007669"/>
    <property type="project" value="TreeGrafter"/>
</dbReference>
<reference evidence="7" key="2">
    <citation type="submission" date="2017-10" db="EMBL/GenBank/DDBJ databases">
        <title>Ladona fulva Genome sequencing and assembly.</title>
        <authorList>
            <person name="Murali S."/>
            <person name="Richards S."/>
            <person name="Bandaranaike D."/>
            <person name="Bellair M."/>
            <person name="Blankenburg K."/>
            <person name="Chao H."/>
            <person name="Dinh H."/>
            <person name="Doddapaneni H."/>
            <person name="Dugan-Rocha S."/>
            <person name="Elkadiri S."/>
            <person name="Gnanaolivu R."/>
            <person name="Hernandez B."/>
            <person name="Skinner E."/>
            <person name="Javaid M."/>
            <person name="Lee S."/>
            <person name="Li M."/>
            <person name="Ming W."/>
            <person name="Munidasa M."/>
            <person name="Muniz J."/>
            <person name="Nguyen L."/>
            <person name="Hughes D."/>
            <person name="Osuji N."/>
            <person name="Pu L.-L."/>
            <person name="Puazo M."/>
            <person name="Qu C."/>
            <person name="Quiroz J."/>
            <person name="Raj R."/>
            <person name="Weissenberger G."/>
            <person name="Xin Y."/>
            <person name="Zou X."/>
            <person name="Han Y."/>
            <person name="Worley K."/>
            <person name="Muzny D."/>
            <person name="Gibbs R."/>
        </authorList>
    </citation>
    <scope>NUCLEOTIDE SEQUENCE</scope>
    <source>
        <strain evidence="7">Sampled in the wild</strain>
    </source>
</reference>
<dbReference type="GO" id="GO:0000151">
    <property type="term" value="C:ubiquitin ligase complex"/>
    <property type="evidence" value="ECO:0007669"/>
    <property type="project" value="InterPro"/>
</dbReference>
<evidence type="ECO:0000313" key="7">
    <source>
        <dbReference type="EMBL" id="KAG8228382.1"/>
    </source>
</evidence>
<accession>A0A8K0P0D3</accession>
<dbReference type="UniPathway" id="UPA00143"/>
<protein>
    <recommendedName>
        <fullName evidence="6">Ubiquitin conjugation factor E4 core domain-containing protein</fullName>
    </recommendedName>
</protein>
<organism evidence="7 8">
    <name type="scientific">Ladona fulva</name>
    <name type="common">Scarce chaser dragonfly</name>
    <name type="synonym">Libellula fulva</name>
    <dbReference type="NCBI Taxonomy" id="123851"/>
    <lineage>
        <taxon>Eukaryota</taxon>
        <taxon>Metazoa</taxon>
        <taxon>Ecdysozoa</taxon>
        <taxon>Arthropoda</taxon>
        <taxon>Hexapoda</taxon>
        <taxon>Insecta</taxon>
        <taxon>Pterygota</taxon>
        <taxon>Palaeoptera</taxon>
        <taxon>Odonata</taxon>
        <taxon>Epiprocta</taxon>
        <taxon>Anisoptera</taxon>
        <taxon>Libelluloidea</taxon>
        <taxon>Libellulidae</taxon>
        <taxon>Ladona</taxon>
    </lineage>
</organism>
<evidence type="ECO:0000256" key="5">
    <source>
        <dbReference type="ARBA" id="ARBA00023242"/>
    </source>
</evidence>
<evidence type="ECO:0000259" key="6">
    <source>
        <dbReference type="Pfam" id="PF10408"/>
    </source>
</evidence>
<keyword evidence="3" id="KW-0808">Transferase</keyword>
<dbReference type="GO" id="GO:0034450">
    <property type="term" value="F:ubiquitin-ubiquitin ligase activity"/>
    <property type="evidence" value="ECO:0007669"/>
    <property type="project" value="InterPro"/>
</dbReference>
<comment type="pathway">
    <text evidence="2">Protein modification; protein ubiquitination.</text>
</comment>
<dbReference type="InterPro" id="IPR045132">
    <property type="entry name" value="UBE4"/>
</dbReference>
<dbReference type="OrthoDB" id="8193608at2759"/>
<dbReference type="GO" id="GO:0006511">
    <property type="term" value="P:ubiquitin-dependent protein catabolic process"/>
    <property type="evidence" value="ECO:0007669"/>
    <property type="project" value="InterPro"/>
</dbReference>
<evidence type="ECO:0000256" key="1">
    <source>
        <dbReference type="ARBA" id="ARBA00004123"/>
    </source>
</evidence>
<dbReference type="GO" id="GO:0005737">
    <property type="term" value="C:cytoplasm"/>
    <property type="evidence" value="ECO:0007669"/>
    <property type="project" value="TreeGrafter"/>
</dbReference>
<feature type="non-terminal residue" evidence="7">
    <location>
        <position position="1"/>
    </location>
</feature>
<evidence type="ECO:0000256" key="3">
    <source>
        <dbReference type="ARBA" id="ARBA00022679"/>
    </source>
</evidence>
<dbReference type="GO" id="GO:0036503">
    <property type="term" value="P:ERAD pathway"/>
    <property type="evidence" value="ECO:0007669"/>
    <property type="project" value="InterPro"/>
</dbReference>